<sequence length="545" mass="60469">MNILQVSENYSAGGLEKFIDTISEALVACGHRSILAVGNLKVRGDGPKFQEKVADDFGFKANAAETLRQYVSDIDRLCALIEEFDIDAVLIHPYFSLFPAIAAARIMKVPVAYVAHGIGSCTFTTTETHNTLFRIAVDSDVDKVFVTQSVFKSFFLSETPVSLLRNPVAEGKTRSFGSALLQGRRWALCSRLDGDKLQAIEQIVSWLPLLGIEGLDVFGIGAHEESLRQFAEAHGVAERIAWHGFRESWLEEALELDAGVIGLGRVAIEALAANMPVILLGVNGGICGLVDDDLYDLSADNNFGMADIPTLNSAQTLAGQLDDYYADPSRYLFGDRTRELFSASRAVAQLEVFYENSVLTAQSRSDSGWGGFVNALRIAPEQETPYALSLAFVYLLKNEFSLSLPFPATRNSLFISKRWADSVNFARELEGQLSILIAQHDDLLQIMEHQASYVESCNEGIDARIRNLDIICYQQSKRIKALEETVAQYRTLLDGQSGQIERNKARIARVASLAKRNKKAVALLKGWWPYRFWMGIRARIKPSRH</sequence>
<dbReference type="GO" id="GO:0016757">
    <property type="term" value="F:glycosyltransferase activity"/>
    <property type="evidence" value="ECO:0007669"/>
    <property type="project" value="UniProtKB-KW"/>
</dbReference>
<dbReference type="AlphaFoldDB" id="R9L2Y8"/>
<evidence type="ECO:0000256" key="1">
    <source>
        <dbReference type="ARBA" id="ARBA00022676"/>
    </source>
</evidence>
<dbReference type="Gene3D" id="3.40.50.2000">
    <property type="entry name" value="Glycogen Phosphorylase B"/>
    <property type="match status" value="2"/>
</dbReference>
<dbReference type="EMBL" id="ASSY01000002">
    <property type="protein sequence ID" value="EOS52878.1"/>
    <property type="molecule type" value="Genomic_DNA"/>
</dbReference>
<dbReference type="RefSeq" id="WP_016308410.1">
    <property type="nucleotide sequence ID" value="NZ_KE159646.1"/>
</dbReference>
<dbReference type="HOGENOM" id="CLU_499431_0_0_11"/>
<evidence type="ECO:0000259" key="3">
    <source>
        <dbReference type="Pfam" id="PF13439"/>
    </source>
</evidence>
<dbReference type="eggNOG" id="COG0438">
    <property type="taxonomic scope" value="Bacteria"/>
</dbReference>
<evidence type="ECO:0000313" key="4">
    <source>
        <dbReference type="EMBL" id="EOS52878.1"/>
    </source>
</evidence>
<keyword evidence="5" id="KW-1185">Reference proteome</keyword>
<comment type="caution">
    <text evidence="4">The sequence shown here is derived from an EMBL/GenBank/DDBJ whole genome shotgun (WGS) entry which is preliminary data.</text>
</comment>
<proteinExistence type="predicted"/>
<dbReference type="Proteomes" id="UP000014204">
    <property type="component" value="Unassembled WGS sequence"/>
</dbReference>
<keyword evidence="1" id="KW-0328">Glycosyltransferase</keyword>
<dbReference type="OrthoDB" id="9806887at2"/>
<evidence type="ECO:0000313" key="5">
    <source>
        <dbReference type="Proteomes" id="UP000014204"/>
    </source>
</evidence>
<keyword evidence="2" id="KW-0808">Transferase</keyword>
<dbReference type="PATRIC" id="fig|1235794.3.peg.162"/>
<accession>R9L2Y8</accession>
<dbReference type="SUPFAM" id="SSF53756">
    <property type="entry name" value="UDP-Glycosyltransferase/glycogen phosphorylase"/>
    <property type="match status" value="1"/>
</dbReference>
<evidence type="ECO:0000256" key="2">
    <source>
        <dbReference type="ARBA" id="ARBA00022679"/>
    </source>
</evidence>
<dbReference type="STRING" id="1235794.C811_00161"/>
<dbReference type="Pfam" id="PF13439">
    <property type="entry name" value="Glyco_transf_4"/>
    <property type="match status" value="1"/>
</dbReference>
<organism evidence="4 5">
    <name type="scientific">Adlercreutzia caecimuris B7</name>
    <dbReference type="NCBI Taxonomy" id="1235794"/>
    <lineage>
        <taxon>Bacteria</taxon>
        <taxon>Bacillati</taxon>
        <taxon>Actinomycetota</taxon>
        <taxon>Coriobacteriia</taxon>
        <taxon>Eggerthellales</taxon>
        <taxon>Eggerthellaceae</taxon>
        <taxon>Adlercreutzia</taxon>
    </lineage>
</organism>
<protein>
    <recommendedName>
        <fullName evidence="3">Glycosyltransferase subfamily 4-like N-terminal domain-containing protein</fullName>
    </recommendedName>
</protein>
<gene>
    <name evidence="4" type="ORF">C811_00161</name>
</gene>
<feature type="domain" description="Glycosyltransferase subfamily 4-like N-terminal" evidence="3">
    <location>
        <begin position="13"/>
        <end position="120"/>
    </location>
</feature>
<name>R9L2Y8_9ACTN</name>
<dbReference type="GeneID" id="82189821"/>
<dbReference type="InterPro" id="IPR028098">
    <property type="entry name" value="Glyco_trans_4-like_N"/>
</dbReference>
<reference evidence="4 5" key="1">
    <citation type="submission" date="2013-04" db="EMBL/GenBank/DDBJ databases">
        <title>The Genome Sequence of Enterorhabdus caecimuris B7.</title>
        <authorList>
            <consortium name="The Broad Institute Genomics Platform"/>
            <consortium name="The Broad Institute Genome Sequencing Center for Infectious Disease"/>
            <person name="Earl A."/>
            <person name="Xavier R."/>
            <person name="Elson C."/>
            <person name="Duck W."/>
            <person name="Walker B."/>
            <person name="Young S."/>
            <person name="Zeng Q."/>
            <person name="Gargeya S."/>
            <person name="Fitzgerald M."/>
            <person name="Haas B."/>
            <person name="Abouelleil A."/>
            <person name="Allen A.W."/>
            <person name="Alvarado L."/>
            <person name="Arachchi H.M."/>
            <person name="Berlin A.M."/>
            <person name="Chapman S.B."/>
            <person name="Gainer-Dewar J."/>
            <person name="Goldberg J."/>
            <person name="Griggs A."/>
            <person name="Gujja S."/>
            <person name="Hansen M."/>
            <person name="Howarth C."/>
            <person name="Imamovic A."/>
            <person name="Ireland A."/>
            <person name="Larimer J."/>
            <person name="McCowan C."/>
            <person name="Murphy C."/>
            <person name="Pearson M."/>
            <person name="Poon T.W."/>
            <person name="Priest M."/>
            <person name="Roberts A."/>
            <person name="Saif S."/>
            <person name="Shea T."/>
            <person name="Sisk P."/>
            <person name="Sykes S."/>
            <person name="Wortman J."/>
            <person name="Nusbaum C."/>
            <person name="Birren B."/>
        </authorList>
    </citation>
    <scope>NUCLEOTIDE SEQUENCE [LARGE SCALE GENOMIC DNA]</scope>
    <source>
        <strain evidence="4 5">B7</strain>
    </source>
</reference>